<reference evidence="2" key="1">
    <citation type="journal article" date="2020" name="Phytopathology">
        <title>Genome Sequence Resources of Colletotrichum truncatum, C. plurivorum, C. musicola, and C. sojae: Four Species Pathogenic to Soybean (Glycine max).</title>
        <authorList>
            <person name="Rogerio F."/>
            <person name="Boufleur T.R."/>
            <person name="Ciampi-Guillardi M."/>
            <person name="Sukno S.A."/>
            <person name="Thon M.R."/>
            <person name="Massola Junior N.S."/>
            <person name="Baroncelli R."/>
        </authorList>
    </citation>
    <scope>NUCLEOTIDE SEQUENCE</scope>
    <source>
        <strain evidence="2">LFN0074</strain>
    </source>
</reference>
<gene>
    <name evidence="2" type="ORF">CMUS01_07853</name>
</gene>
<protein>
    <submittedName>
        <fullName evidence="2">Uncharacterized protein</fullName>
    </submittedName>
</protein>
<dbReference type="EMBL" id="WIGM01000291">
    <property type="protein sequence ID" value="KAF6830167.1"/>
    <property type="molecule type" value="Genomic_DNA"/>
</dbReference>
<sequence>MPAMPLPIMREAVAGEDGSPRSNSANRTYCAYELTTTLQEVAYLLLVVSGEVGWLADRRRQQESREVGALGARGFAVVTARTLSEDVGGEHLVSRLSSRQTMLEEHQPLTLLSMTMSGKLGTELDALIGCEARGSSAPKTVGGSSPWCGTAGDGAYLGGGVAAVPTAVLLLLQQRQRARRWACRR</sequence>
<proteinExistence type="predicted"/>
<name>A0A8H6KEU8_9PEZI</name>
<dbReference type="AlphaFoldDB" id="A0A8H6KEU8"/>
<keyword evidence="3" id="KW-1185">Reference proteome</keyword>
<dbReference type="Proteomes" id="UP000639643">
    <property type="component" value="Unassembled WGS sequence"/>
</dbReference>
<evidence type="ECO:0000313" key="2">
    <source>
        <dbReference type="EMBL" id="KAF6830167.1"/>
    </source>
</evidence>
<feature type="transmembrane region" description="Helical" evidence="1">
    <location>
        <begin position="154"/>
        <end position="172"/>
    </location>
</feature>
<keyword evidence="1" id="KW-0472">Membrane</keyword>
<keyword evidence="1" id="KW-0812">Transmembrane</keyword>
<accession>A0A8H6KEU8</accession>
<keyword evidence="1" id="KW-1133">Transmembrane helix</keyword>
<comment type="caution">
    <text evidence="2">The sequence shown here is derived from an EMBL/GenBank/DDBJ whole genome shotgun (WGS) entry which is preliminary data.</text>
</comment>
<organism evidence="2 3">
    <name type="scientific">Colletotrichum musicola</name>
    <dbReference type="NCBI Taxonomy" id="2175873"/>
    <lineage>
        <taxon>Eukaryota</taxon>
        <taxon>Fungi</taxon>
        <taxon>Dikarya</taxon>
        <taxon>Ascomycota</taxon>
        <taxon>Pezizomycotina</taxon>
        <taxon>Sordariomycetes</taxon>
        <taxon>Hypocreomycetidae</taxon>
        <taxon>Glomerellales</taxon>
        <taxon>Glomerellaceae</taxon>
        <taxon>Colletotrichum</taxon>
        <taxon>Colletotrichum orchidearum species complex</taxon>
    </lineage>
</organism>
<evidence type="ECO:0000256" key="1">
    <source>
        <dbReference type="SAM" id="Phobius"/>
    </source>
</evidence>
<evidence type="ECO:0000313" key="3">
    <source>
        <dbReference type="Proteomes" id="UP000639643"/>
    </source>
</evidence>